<dbReference type="AlphaFoldDB" id="A0A919TEW2"/>
<dbReference type="SMART" id="SM00420">
    <property type="entry name" value="HTH_DEOR"/>
    <property type="match status" value="1"/>
</dbReference>
<feature type="domain" description="HTH deoR-type" evidence="4">
    <location>
        <begin position="5"/>
        <end position="60"/>
    </location>
</feature>
<dbReference type="PROSITE" id="PS00894">
    <property type="entry name" value="HTH_DEOR_1"/>
    <property type="match status" value="1"/>
</dbReference>
<dbReference type="EMBL" id="BOQN01000060">
    <property type="protein sequence ID" value="GIM92864.1"/>
    <property type="molecule type" value="Genomic_DNA"/>
</dbReference>
<dbReference type="InterPro" id="IPR018356">
    <property type="entry name" value="Tscrpt_reg_HTH_DeoR_CS"/>
</dbReference>
<accession>A0A919TEW2</accession>
<name>A0A919TEW2_9ACTN</name>
<gene>
    <name evidence="5" type="primary">lacI_7</name>
    <name evidence="5" type="ORF">Ato02nite_046570</name>
</gene>
<evidence type="ECO:0000256" key="3">
    <source>
        <dbReference type="ARBA" id="ARBA00023163"/>
    </source>
</evidence>
<dbReference type="InterPro" id="IPR036388">
    <property type="entry name" value="WH-like_DNA-bd_sf"/>
</dbReference>
<dbReference type="Pfam" id="PF13377">
    <property type="entry name" value="Peripla_BP_3"/>
    <property type="match status" value="1"/>
</dbReference>
<reference evidence="5 6" key="1">
    <citation type="submission" date="2021-03" db="EMBL/GenBank/DDBJ databases">
        <title>Whole genome shotgun sequence of Actinoplanes toevensis NBRC 105298.</title>
        <authorList>
            <person name="Komaki H."/>
            <person name="Tamura T."/>
        </authorList>
    </citation>
    <scope>NUCLEOTIDE SEQUENCE [LARGE SCALE GENOMIC DNA]</scope>
    <source>
        <strain evidence="5 6">NBRC 105298</strain>
    </source>
</reference>
<dbReference type="InterPro" id="IPR046335">
    <property type="entry name" value="LacI/GalR-like_sensor"/>
</dbReference>
<protein>
    <submittedName>
        <fullName evidence="5">LacI family transcriptional regulator</fullName>
    </submittedName>
</protein>
<comment type="caution">
    <text evidence="5">The sequence shown here is derived from an EMBL/GenBank/DDBJ whole genome shotgun (WGS) entry which is preliminary data.</text>
</comment>
<dbReference type="Proteomes" id="UP000677082">
    <property type="component" value="Unassembled WGS sequence"/>
</dbReference>
<dbReference type="GO" id="GO:0003700">
    <property type="term" value="F:DNA-binding transcription factor activity"/>
    <property type="evidence" value="ECO:0007669"/>
    <property type="project" value="InterPro"/>
</dbReference>
<dbReference type="SUPFAM" id="SSF53822">
    <property type="entry name" value="Periplasmic binding protein-like I"/>
    <property type="match status" value="1"/>
</dbReference>
<dbReference type="PRINTS" id="PR00037">
    <property type="entry name" value="HTHLACR"/>
</dbReference>
<keyword evidence="6" id="KW-1185">Reference proteome</keyword>
<dbReference type="Pfam" id="PF08220">
    <property type="entry name" value="HTH_DeoR"/>
    <property type="match status" value="1"/>
</dbReference>
<evidence type="ECO:0000313" key="6">
    <source>
        <dbReference type="Proteomes" id="UP000677082"/>
    </source>
</evidence>
<sequence length="349" mass="38135">MALFQVQRHERLMSELQQHGAVRVSELARDLGVSELTIRRDIAALAARNLVTRVHGGATLPSRVRPAGRPRTSKTLTVGMVVPSLDFYWPPIVGGARAAAAALGVTVQLRGSTYDPDEDRRQIGRLIEAGEVRGLLLAPSLDGDDAMIDWIGRLPVPAVLVERQPRRWTTVSKQVEWVRSDHALGLEIALHHLHEHGHRRIGLLVSRGSPTSVYLLEGWQGPAPVLLDDPPDRRAIAGLLGHHNCTALIVHSDPHAMAVAQVCAEEGIRIPEDLALISYDDEIAHLGEPPLTAVRPPKNHVGRLAVELIVSRLLDGDRRPARGMLVAPELVVRQSSFGSERFGLSRFGS</sequence>
<dbReference type="Gene3D" id="1.10.10.10">
    <property type="entry name" value="Winged helix-like DNA-binding domain superfamily/Winged helix DNA-binding domain"/>
    <property type="match status" value="1"/>
</dbReference>
<keyword evidence="2" id="KW-0238">DNA-binding</keyword>
<dbReference type="PROSITE" id="PS51000">
    <property type="entry name" value="HTH_DEOR_2"/>
    <property type="match status" value="1"/>
</dbReference>
<dbReference type="PANTHER" id="PTHR30146">
    <property type="entry name" value="LACI-RELATED TRANSCRIPTIONAL REPRESSOR"/>
    <property type="match status" value="1"/>
</dbReference>
<evidence type="ECO:0000256" key="2">
    <source>
        <dbReference type="ARBA" id="ARBA00023125"/>
    </source>
</evidence>
<dbReference type="InterPro" id="IPR001034">
    <property type="entry name" value="DeoR_HTH"/>
</dbReference>
<dbReference type="InterPro" id="IPR036390">
    <property type="entry name" value="WH_DNA-bd_sf"/>
</dbReference>
<dbReference type="SUPFAM" id="SSF46785">
    <property type="entry name" value="Winged helix' DNA-binding domain"/>
    <property type="match status" value="1"/>
</dbReference>
<evidence type="ECO:0000256" key="1">
    <source>
        <dbReference type="ARBA" id="ARBA00023015"/>
    </source>
</evidence>
<keyword evidence="3" id="KW-0804">Transcription</keyword>
<dbReference type="PANTHER" id="PTHR30146:SF109">
    <property type="entry name" value="HTH-TYPE TRANSCRIPTIONAL REGULATOR GALS"/>
    <property type="match status" value="1"/>
</dbReference>
<proteinExistence type="predicted"/>
<dbReference type="InterPro" id="IPR028082">
    <property type="entry name" value="Peripla_BP_I"/>
</dbReference>
<dbReference type="GO" id="GO:0000976">
    <property type="term" value="F:transcription cis-regulatory region binding"/>
    <property type="evidence" value="ECO:0007669"/>
    <property type="project" value="TreeGrafter"/>
</dbReference>
<evidence type="ECO:0000259" key="4">
    <source>
        <dbReference type="PROSITE" id="PS51000"/>
    </source>
</evidence>
<dbReference type="CDD" id="cd06267">
    <property type="entry name" value="PBP1_LacI_sugar_binding-like"/>
    <property type="match status" value="1"/>
</dbReference>
<dbReference type="RefSeq" id="WP_213008710.1">
    <property type="nucleotide sequence ID" value="NZ_BOQN01000060.1"/>
</dbReference>
<dbReference type="Gene3D" id="3.40.50.2300">
    <property type="match status" value="2"/>
</dbReference>
<evidence type="ECO:0000313" key="5">
    <source>
        <dbReference type="EMBL" id="GIM92864.1"/>
    </source>
</evidence>
<organism evidence="5 6">
    <name type="scientific">Paractinoplanes toevensis</name>
    <dbReference type="NCBI Taxonomy" id="571911"/>
    <lineage>
        <taxon>Bacteria</taxon>
        <taxon>Bacillati</taxon>
        <taxon>Actinomycetota</taxon>
        <taxon>Actinomycetes</taxon>
        <taxon>Micromonosporales</taxon>
        <taxon>Micromonosporaceae</taxon>
        <taxon>Paractinoplanes</taxon>
    </lineage>
</organism>
<keyword evidence="1" id="KW-0805">Transcription regulation</keyword>